<dbReference type="Gene3D" id="3.40.50.720">
    <property type="entry name" value="NAD(P)-binding Rossmann-like Domain"/>
    <property type="match status" value="1"/>
</dbReference>
<dbReference type="RefSeq" id="WP_073172997.1">
    <property type="nucleotide sequence ID" value="NZ_FQVE01000002.1"/>
</dbReference>
<proteinExistence type="predicted"/>
<evidence type="ECO:0000259" key="4">
    <source>
        <dbReference type="Pfam" id="PF08125"/>
    </source>
</evidence>
<reference evidence="6" key="1">
    <citation type="submission" date="2016-11" db="EMBL/GenBank/DDBJ databases">
        <authorList>
            <person name="Varghese N."/>
            <person name="Submissions S."/>
        </authorList>
    </citation>
    <scope>NUCLEOTIDE SEQUENCE [LARGE SCALE GENOMIC DNA]</scope>
    <source>
        <strain evidence="6">YR203</strain>
    </source>
</reference>
<evidence type="ECO:0000313" key="6">
    <source>
        <dbReference type="Proteomes" id="UP000184108"/>
    </source>
</evidence>
<dbReference type="PROSITE" id="PS00974">
    <property type="entry name" value="MANNITOL_DHGENASE"/>
    <property type="match status" value="1"/>
</dbReference>
<dbReference type="SUPFAM" id="SSF48179">
    <property type="entry name" value="6-phosphogluconate dehydrogenase C-terminal domain-like"/>
    <property type="match status" value="1"/>
</dbReference>
<evidence type="ECO:0000259" key="3">
    <source>
        <dbReference type="Pfam" id="PF01232"/>
    </source>
</evidence>
<dbReference type="InterPro" id="IPR008927">
    <property type="entry name" value="6-PGluconate_DH-like_C_sf"/>
</dbReference>
<protein>
    <submittedName>
        <fullName evidence="5">Mannitol 2-dehydrogenase</fullName>
    </submittedName>
</protein>
<dbReference type="GO" id="GO:0016616">
    <property type="term" value="F:oxidoreductase activity, acting on the CH-OH group of donors, NAD or NADP as acceptor"/>
    <property type="evidence" value="ECO:0007669"/>
    <property type="project" value="TreeGrafter"/>
</dbReference>
<organism evidence="5 6">
    <name type="scientific">Chryseobacterium vrystaatense</name>
    <dbReference type="NCBI Taxonomy" id="307480"/>
    <lineage>
        <taxon>Bacteria</taxon>
        <taxon>Pseudomonadati</taxon>
        <taxon>Bacteroidota</taxon>
        <taxon>Flavobacteriia</taxon>
        <taxon>Flavobacteriales</taxon>
        <taxon>Weeksellaceae</taxon>
        <taxon>Chryseobacterium group</taxon>
        <taxon>Chryseobacterium</taxon>
    </lineage>
</organism>
<feature type="domain" description="Mannitol dehydrogenase C-terminal" evidence="4">
    <location>
        <begin position="275"/>
        <end position="458"/>
    </location>
</feature>
<dbReference type="Proteomes" id="UP000184108">
    <property type="component" value="Unassembled WGS sequence"/>
</dbReference>
<dbReference type="AlphaFoldDB" id="A0A1M5AHS7"/>
<gene>
    <name evidence="5" type="ORF">SAMN02787073_1928</name>
</gene>
<dbReference type="GO" id="GO:0019594">
    <property type="term" value="P:mannitol metabolic process"/>
    <property type="evidence" value="ECO:0007669"/>
    <property type="project" value="InterPro"/>
</dbReference>
<dbReference type="InterPro" id="IPR050988">
    <property type="entry name" value="Mannitol_DH/Oxidoreductase"/>
</dbReference>
<evidence type="ECO:0000313" key="5">
    <source>
        <dbReference type="EMBL" id="SHF29821.1"/>
    </source>
</evidence>
<evidence type="ECO:0000256" key="2">
    <source>
        <dbReference type="ARBA" id="ARBA00023027"/>
    </source>
</evidence>
<dbReference type="Pfam" id="PF01232">
    <property type="entry name" value="Mannitol_dh"/>
    <property type="match status" value="1"/>
</dbReference>
<name>A0A1M5AHS7_9FLAO</name>
<feature type="domain" description="Mannitol dehydrogenase N-terminal" evidence="3">
    <location>
        <begin position="16"/>
        <end position="266"/>
    </location>
</feature>
<dbReference type="PRINTS" id="PR00084">
    <property type="entry name" value="MTLDHDRGNASE"/>
</dbReference>
<dbReference type="EMBL" id="FQVE01000002">
    <property type="protein sequence ID" value="SHF29821.1"/>
    <property type="molecule type" value="Genomic_DNA"/>
</dbReference>
<evidence type="ECO:0000256" key="1">
    <source>
        <dbReference type="ARBA" id="ARBA00023002"/>
    </source>
</evidence>
<dbReference type="SUPFAM" id="SSF51735">
    <property type="entry name" value="NAD(P)-binding Rossmann-fold domains"/>
    <property type="match status" value="1"/>
</dbReference>
<dbReference type="InterPro" id="IPR013328">
    <property type="entry name" value="6PGD_dom2"/>
</dbReference>
<keyword evidence="1" id="KW-0560">Oxidoreductase</keyword>
<sequence length="478" mass="53781">MNTISYHYDAQKITAGILHIGVGNFHRAHQQFYTNAILESEDQKQWGICGVCLLPSDEKTVHHLRAQNLEYSLTVCGRNGTDEVYKIGSLRELIWGIEDPEAVINKIASHSIKIITLTITEGGYNLDKETGEFNLNDEKIQFDLKNNGAPATVFGFVAEGLRRRKMENNGGITILSCDNLQHNGNTAKRAFMAFIEAQDKDLAEWVKMNVTFPNSMVDRITPSVSAEDIDRLTKKSGIPDLAPVYCEDFVQWVIEDHFIAGRPAWERAGVEFTDDVTAFENMKLSLLNASHTLLSYPSFLMGYRKVDQAMEDQVIVQFIRNFMDTDITPLVPAPANTDLEEYKNTLIERFANHSVSDQVSRLCFDGISKFPVYVVPNLITMIKAGMDLTRVAFLTASYRHYLKYKTDEHGHSYEIGEPWLTAEDQKLIDDEDPAAFLGLSAFKGAGLEGSLKFVERYTEFAGHIKNKGTGQVLKSIIK</sequence>
<dbReference type="Gene3D" id="1.10.1040.10">
    <property type="entry name" value="N-(1-d-carboxylethyl)-l-norvaline Dehydrogenase, domain 2"/>
    <property type="match status" value="1"/>
</dbReference>
<keyword evidence="2" id="KW-0520">NAD</keyword>
<accession>A0A1M5AHS7</accession>
<dbReference type="PANTHER" id="PTHR43362:SF1">
    <property type="entry name" value="MANNITOL DEHYDROGENASE 2-RELATED"/>
    <property type="match status" value="1"/>
</dbReference>
<dbReference type="InterPro" id="IPR013131">
    <property type="entry name" value="Mannitol_DH_N"/>
</dbReference>
<dbReference type="InterPro" id="IPR013118">
    <property type="entry name" value="Mannitol_DH_C"/>
</dbReference>
<dbReference type="PANTHER" id="PTHR43362">
    <property type="entry name" value="MANNITOL DEHYDROGENASE DSF1-RELATED"/>
    <property type="match status" value="1"/>
</dbReference>
<dbReference type="Pfam" id="PF08125">
    <property type="entry name" value="Mannitol_dh_C"/>
    <property type="match status" value="1"/>
</dbReference>
<dbReference type="InterPro" id="IPR000669">
    <property type="entry name" value="Mannitol_DH"/>
</dbReference>
<dbReference type="InterPro" id="IPR036291">
    <property type="entry name" value="NAD(P)-bd_dom_sf"/>
</dbReference>
<dbReference type="InterPro" id="IPR023027">
    <property type="entry name" value="Mannitol_DH_CS"/>
</dbReference>